<dbReference type="Proteomes" id="UP001500936">
    <property type="component" value="Unassembled WGS sequence"/>
</dbReference>
<protein>
    <recommendedName>
        <fullName evidence="11">Outer membrane protein TolC</fullName>
    </recommendedName>
</protein>
<evidence type="ECO:0008006" key="11">
    <source>
        <dbReference type="Google" id="ProtNLM"/>
    </source>
</evidence>
<accession>A0ABP8KJV2</accession>
<evidence type="ECO:0000256" key="7">
    <source>
        <dbReference type="ARBA" id="ARBA00023237"/>
    </source>
</evidence>
<dbReference type="PANTHER" id="PTHR30026:SF20">
    <property type="entry name" value="OUTER MEMBRANE PROTEIN TOLC"/>
    <property type="match status" value="1"/>
</dbReference>
<organism evidence="9 10">
    <name type="scientific">Nibrella viscosa</name>
    <dbReference type="NCBI Taxonomy" id="1084524"/>
    <lineage>
        <taxon>Bacteria</taxon>
        <taxon>Pseudomonadati</taxon>
        <taxon>Bacteroidota</taxon>
        <taxon>Cytophagia</taxon>
        <taxon>Cytophagales</taxon>
        <taxon>Spirosomataceae</taxon>
        <taxon>Nibrella</taxon>
    </lineage>
</organism>
<keyword evidence="4" id="KW-1134">Transmembrane beta strand</keyword>
<evidence type="ECO:0000256" key="1">
    <source>
        <dbReference type="ARBA" id="ARBA00004442"/>
    </source>
</evidence>
<keyword evidence="8" id="KW-0732">Signal</keyword>
<keyword evidence="6" id="KW-0472">Membrane</keyword>
<gene>
    <name evidence="9" type="ORF">GCM10023187_30300</name>
</gene>
<comment type="subcellular location">
    <subcellularLocation>
        <location evidence="1">Cell outer membrane</location>
    </subcellularLocation>
</comment>
<evidence type="ECO:0000256" key="5">
    <source>
        <dbReference type="ARBA" id="ARBA00022692"/>
    </source>
</evidence>
<dbReference type="Pfam" id="PF02321">
    <property type="entry name" value="OEP"/>
    <property type="match status" value="2"/>
</dbReference>
<evidence type="ECO:0000256" key="4">
    <source>
        <dbReference type="ARBA" id="ARBA00022452"/>
    </source>
</evidence>
<feature type="signal peptide" evidence="8">
    <location>
        <begin position="1"/>
        <end position="21"/>
    </location>
</feature>
<sequence length="446" mass="50792">MKATLVFVSLLFGSVPAVVHAQTPGAQPLRLSLPEAIDLGLKNRLELQNQRLTVQVAENNVRKNRDQWLPAVNGSANFRLNTQLPTTVLPSDFFPSGTSAPQRIRFGTRFNHVLAVDATQNIYNPALRQEVKIAEKNVALEQESLRQVEADVKLNIAEVYYAALLKQEELALAERSVNRAQQYVDVSKAKLQLGTIQENDLKRIQLDYQNADIRRKRVRQELQLRLQQLANALFIDPRQPLALADSLTAEPLVNDLPTDVSALVENRSEIRQSALNNELTRLRVDRAALGLRPTLQAYGNYSAQYQSNKLNLFSDRGWSPFNYVGVQLTVPVFDRNATRRERLEYQLRQQIAQNDLSRQSRAVLDELETVRTELINARLNLQYARENYQLAEEVYQVSQAKYELGSLLYSELLDTEKSLNEAETNLLNSLYDLLVARVRWQKAKGE</sequence>
<evidence type="ECO:0000256" key="2">
    <source>
        <dbReference type="ARBA" id="ARBA00007613"/>
    </source>
</evidence>
<evidence type="ECO:0000313" key="9">
    <source>
        <dbReference type="EMBL" id="GAA4408444.1"/>
    </source>
</evidence>
<dbReference type="InterPro" id="IPR003423">
    <property type="entry name" value="OMP_efflux"/>
</dbReference>
<dbReference type="InterPro" id="IPR051906">
    <property type="entry name" value="TolC-like"/>
</dbReference>
<dbReference type="Gene3D" id="1.20.1600.10">
    <property type="entry name" value="Outer membrane efflux proteins (OEP)"/>
    <property type="match status" value="1"/>
</dbReference>
<evidence type="ECO:0000256" key="6">
    <source>
        <dbReference type="ARBA" id="ARBA00023136"/>
    </source>
</evidence>
<feature type="chain" id="PRO_5046147141" description="Outer membrane protein TolC" evidence="8">
    <location>
        <begin position="22"/>
        <end position="446"/>
    </location>
</feature>
<keyword evidence="7" id="KW-0998">Cell outer membrane</keyword>
<dbReference type="EMBL" id="BAABHB010000005">
    <property type="protein sequence ID" value="GAA4408444.1"/>
    <property type="molecule type" value="Genomic_DNA"/>
</dbReference>
<reference evidence="10" key="1">
    <citation type="journal article" date="2019" name="Int. J. Syst. Evol. Microbiol.">
        <title>The Global Catalogue of Microorganisms (GCM) 10K type strain sequencing project: providing services to taxonomists for standard genome sequencing and annotation.</title>
        <authorList>
            <consortium name="The Broad Institute Genomics Platform"/>
            <consortium name="The Broad Institute Genome Sequencing Center for Infectious Disease"/>
            <person name="Wu L."/>
            <person name="Ma J."/>
        </authorList>
    </citation>
    <scope>NUCLEOTIDE SEQUENCE [LARGE SCALE GENOMIC DNA]</scope>
    <source>
        <strain evidence="10">JCM 17925</strain>
    </source>
</reference>
<evidence type="ECO:0000256" key="3">
    <source>
        <dbReference type="ARBA" id="ARBA00022448"/>
    </source>
</evidence>
<evidence type="ECO:0000256" key="8">
    <source>
        <dbReference type="SAM" id="SignalP"/>
    </source>
</evidence>
<name>A0ABP8KJV2_9BACT</name>
<dbReference type="SUPFAM" id="SSF56954">
    <property type="entry name" value="Outer membrane efflux proteins (OEP)"/>
    <property type="match status" value="1"/>
</dbReference>
<dbReference type="PANTHER" id="PTHR30026">
    <property type="entry name" value="OUTER MEMBRANE PROTEIN TOLC"/>
    <property type="match status" value="1"/>
</dbReference>
<keyword evidence="10" id="KW-1185">Reference proteome</keyword>
<evidence type="ECO:0000313" key="10">
    <source>
        <dbReference type="Proteomes" id="UP001500936"/>
    </source>
</evidence>
<keyword evidence="3" id="KW-0813">Transport</keyword>
<proteinExistence type="inferred from homology"/>
<keyword evidence="5" id="KW-0812">Transmembrane</keyword>
<comment type="similarity">
    <text evidence="2">Belongs to the outer membrane factor (OMF) (TC 1.B.17) family.</text>
</comment>
<dbReference type="RefSeq" id="WP_345268575.1">
    <property type="nucleotide sequence ID" value="NZ_BAABHB010000005.1"/>
</dbReference>
<comment type="caution">
    <text evidence="9">The sequence shown here is derived from an EMBL/GenBank/DDBJ whole genome shotgun (WGS) entry which is preliminary data.</text>
</comment>